<keyword evidence="2" id="KW-1185">Reference proteome</keyword>
<dbReference type="Pfam" id="PF05336">
    <property type="entry name" value="rhaM"/>
    <property type="match status" value="1"/>
</dbReference>
<organism evidence="1 2">
    <name type="scientific">Ohtaekwangia kribbensis</name>
    <dbReference type="NCBI Taxonomy" id="688913"/>
    <lineage>
        <taxon>Bacteria</taxon>
        <taxon>Pseudomonadati</taxon>
        <taxon>Bacteroidota</taxon>
        <taxon>Cytophagia</taxon>
        <taxon>Cytophagales</taxon>
        <taxon>Fulvivirgaceae</taxon>
        <taxon>Ohtaekwangia</taxon>
    </lineage>
</organism>
<dbReference type="InterPro" id="IPR052996">
    <property type="entry name" value="Carb_Metab_Mutarotase"/>
</dbReference>
<dbReference type="RefSeq" id="WP_377580287.1">
    <property type="nucleotide sequence ID" value="NZ_JBHTKA010000007.1"/>
</dbReference>
<evidence type="ECO:0000313" key="1">
    <source>
        <dbReference type="EMBL" id="MFD1000832.1"/>
    </source>
</evidence>
<dbReference type="Proteomes" id="UP001597112">
    <property type="component" value="Unassembled WGS sequence"/>
</dbReference>
<evidence type="ECO:0000313" key="2">
    <source>
        <dbReference type="Proteomes" id="UP001597112"/>
    </source>
</evidence>
<proteinExistence type="predicted"/>
<dbReference type="PANTHER" id="PTHR43239:SF1">
    <property type="entry name" value="UPF0734 PROTEIN DDB_G0273871_DDB_G0273177"/>
    <property type="match status" value="1"/>
</dbReference>
<gene>
    <name evidence="1" type="ORF">ACFQ21_16015</name>
</gene>
<dbReference type="EMBL" id="JBHTKA010000007">
    <property type="protein sequence ID" value="MFD1000832.1"/>
    <property type="molecule type" value="Genomic_DNA"/>
</dbReference>
<reference evidence="2" key="1">
    <citation type="journal article" date="2019" name="Int. J. Syst. Evol. Microbiol.">
        <title>The Global Catalogue of Microorganisms (GCM) 10K type strain sequencing project: providing services to taxonomists for standard genome sequencing and annotation.</title>
        <authorList>
            <consortium name="The Broad Institute Genomics Platform"/>
            <consortium name="The Broad Institute Genome Sequencing Center for Infectious Disease"/>
            <person name="Wu L."/>
            <person name="Ma J."/>
        </authorList>
    </citation>
    <scope>NUCLEOTIDE SEQUENCE [LARGE SCALE GENOMIC DNA]</scope>
    <source>
        <strain evidence="2">CCUG 58938</strain>
    </source>
</reference>
<dbReference type="PANTHER" id="PTHR43239">
    <property type="entry name" value="UPF0734 PROTEIN DDB_G0273871/DDB_G0273177"/>
    <property type="match status" value="1"/>
</dbReference>
<name>A0ABW3K3H7_9BACT</name>
<comment type="caution">
    <text evidence="1">The sequence shown here is derived from an EMBL/GenBank/DDBJ whole genome shotgun (WGS) entry which is preliminary data.</text>
</comment>
<dbReference type="Gene3D" id="3.30.70.100">
    <property type="match status" value="1"/>
</dbReference>
<dbReference type="InterPro" id="IPR008000">
    <property type="entry name" value="Rham/fucose_mutarotase"/>
</dbReference>
<dbReference type="SUPFAM" id="SSF54909">
    <property type="entry name" value="Dimeric alpha+beta barrel"/>
    <property type="match status" value="1"/>
</dbReference>
<protein>
    <submittedName>
        <fullName evidence="1">L-rhamnose mutarotase</fullName>
    </submittedName>
</protein>
<sequence>MKRYSLALDLKDDPQLIAEYEDHHKKVWPEILKSIRDAGIDSMEIYRTGNRLFMIMEVNDTFSFEKKSKADSTNPKVQAWEALMWKYQQPLPVAKPGEKWIIMEKIFELPAR</sequence>
<accession>A0ABW3K3H7</accession>
<dbReference type="InterPro" id="IPR011008">
    <property type="entry name" value="Dimeric_a/b-barrel"/>
</dbReference>